<evidence type="ECO:0000256" key="3">
    <source>
        <dbReference type="ARBA" id="ARBA00022989"/>
    </source>
</evidence>
<dbReference type="EMBL" id="AP019307">
    <property type="protein sequence ID" value="BBH18651.1"/>
    <property type="molecule type" value="Genomic_DNA"/>
</dbReference>
<feature type="transmembrane region" description="Helical" evidence="5">
    <location>
        <begin position="92"/>
        <end position="114"/>
    </location>
</feature>
<feature type="transmembrane region" description="Helical" evidence="5">
    <location>
        <begin position="153"/>
        <end position="173"/>
    </location>
</feature>
<dbReference type="PANTHER" id="PTHR11662">
    <property type="entry name" value="SOLUTE CARRIER FAMILY 17"/>
    <property type="match status" value="1"/>
</dbReference>
<evidence type="ECO:0000256" key="5">
    <source>
        <dbReference type="SAM" id="Phobius"/>
    </source>
</evidence>
<evidence type="ECO:0000313" key="7">
    <source>
        <dbReference type="EMBL" id="BBH18651.1"/>
    </source>
</evidence>
<keyword evidence="8" id="KW-1185">Reference proteome</keyword>
<feature type="transmembrane region" description="Helical" evidence="5">
    <location>
        <begin position="642"/>
        <end position="664"/>
    </location>
</feature>
<dbReference type="RefSeq" id="WP_197715214.1">
    <property type="nucleotide sequence ID" value="NZ_AP019307.1"/>
</dbReference>
<evidence type="ECO:0000256" key="1">
    <source>
        <dbReference type="ARBA" id="ARBA00004651"/>
    </source>
</evidence>
<dbReference type="CDD" id="cd06174">
    <property type="entry name" value="MFS"/>
    <property type="match status" value="1"/>
</dbReference>
<dbReference type="Proteomes" id="UP000271573">
    <property type="component" value="Chromosome"/>
</dbReference>
<dbReference type="Pfam" id="PF07690">
    <property type="entry name" value="MFS_1"/>
    <property type="match status" value="1"/>
</dbReference>
<feature type="transmembrane region" description="Helical" evidence="5">
    <location>
        <begin position="248"/>
        <end position="271"/>
    </location>
</feature>
<organism evidence="7 8">
    <name type="scientific">Nocardioides baekrokdamisoli</name>
    <dbReference type="NCBI Taxonomy" id="1804624"/>
    <lineage>
        <taxon>Bacteria</taxon>
        <taxon>Bacillati</taxon>
        <taxon>Actinomycetota</taxon>
        <taxon>Actinomycetes</taxon>
        <taxon>Propionibacteriales</taxon>
        <taxon>Nocardioidaceae</taxon>
        <taxon>Nocardioides</taxon>
    </lineage>
</organism>
<feature type="transmembrane region" description="Helical" evidence="5">
    <location>
        <begin position="291"/>
        <end position="309"/>
    </location>
</feature>
<feature type="transmembrane region" description="Helical" evidence="5">
    <location>
        <begin position="23"/>
        <end position="44"/>
    </location>
</feature>
<proteinExistence type="predicted"/>
<feature type="transmembrane region" description="Helical" evidence="5">
    <location>
        <begin position="64"/>
        <end position="85"/>
    </location>
</feature>
<sequence>MSHASRSGLSMLWRRELAHYPRAGVRALNLGIIVLTTVLFYYQYYVISGVAAQVMSTNGMTFTYYMWINVISAFASAVTSAAGGITDKYGRANLVVVGLLGCALVCILGFPNAHSSGAVMFWYVLLGALEGVVLVATPALVRDFSPQVGRATAMGFWTIGPVAGALISSFVISKTIGHVGSWQDEYAIAGWAGLGVFVLALLFLRELAPGVRDQVIVSEEDIALAEARARGIDVEASLKHPVRQLMHFDVVGSAVAISVYLAIYFIAIGVFPVFFQTVFGYSTSQANELGYWMWGFQVFALIAVGWLSDRLAVRKPFMIVGAVGSIVATYLIIHQTGVASTSFDHWKVLLIALAFFLGLTFAPWMAGFTETVERRNPALTGSGLAIWGFTVRLAVTAVLVANPYVVKSVTTLVQDGAQVQALVAGADPALTPAQNAVVQAVAADPTIAAKAQALEATYATELAAAQKLDPATQAALAANPADQAAAGKALVEISGASPADVAKTMQINAQYGAQLQTAQAIDAATQGALLANPNDPAALQKAVGDIVAALHVTPAVATQRLAALATVPTADLLFMKISGAPVVAAAATLQSLAKVPVADQQFLGKYAALANPVVQQKLQYLQATGPKVQQAAKDSPGQWQTYFWWALIGQIIFLPMVFFMAGFWDPRRARKAAAEHHAAVQAQLAATKGI</sequence>
<evidence type="ECO:0000256" key="4">
    <source>
        <dbReference type="ARBA" id="ARBA00023136"/>
    </source>
</evidence>
<feature type="transmembrane region" description="Helical" evidence="5">
    <location>
        <begin position="378"/>
        <end position="401"/>
    </location>
</feature>
<feature type="transmembrane region" description="Helical" evidence="5">
    <location>
        <begin position="185"/>
        <end position="204"/>
    </location>
</feature>
<comment type="subcellular location">
    <subcellularLocation>
        <location evidence="1">Cell membrane</location>
        <topology evidence="1">Multi-pass membrane protein</topology>
    </subcellularLocation>
</comment>
<dbReference type="SUPFAM" id="SSF103473">
    <property type="entry name" value="MFS general substrate transporter"/>
    <property type="match status" value="1"/>
</dbReference>
<evidence type="ECO:0000256" key="2">
    <source>
        <dbReference type="ARBA" id="ARBA00022692"/>
    </source>
</evidence>
<dbReference type="PROSITE" id="PS50850">
    <property type="entry name" value="MFS"/>
    <property type="match status" value="1"/>
</dbReference>
<dbReference type="Gene3D" id="1.20.1250.20">
    <property type="entry name" value="MFS general substrate transporter like domains"/>
    <property type="match status" value="2"/>
</dbReference>
<dbReference type="InterPro" id="IPR011701">
    <property type="entry name" value="MFS"/>
</dbReference>
<feature type="transmembrane region" description="Helical" evidence="5">
    <location>
        <begin position="316"/>
        <end position="333"/>
    </location>
</feature>
<feature type="transmembrane region" description="Helical" evidence="5">
    <location>
        <begin position="120"/>
        <end position="141"/>
    </location>
</feature>
<dbReference type="AlphaFoldDB" id="A0A3G9IY97"/>
<accession>A0A3G9IY97</accession>
<dbReference type="InterPro" id="IPR036259">
    <property type="entry name" value="MFS_trans_sf"/>
</dbReference>
<dbReference type="InterPro" id="IPR050382">
    <property type="entry name" value="MFS_Na/Anion_cotransporter"/>
</dbReference>
<name>A0A3G9IY97_9ACTN</name>
<dbReference type="KEGG" id="nbe:Back2_29380"/>
<dbReference type="PANTHER" id="PTHR11662:SF399">
    <property type="entry name" value="FI19708P1-RELATED"/>
    <property type="match status" value="1"/>
</dbReference>
<evidence type="ECO:0000313" key="8">
    <source>
        <dbReference type="Proteomes" id="UP000271573"/>
    </source>
</evidence>
<dbReference type="GO" id="GO:0022857">
    <property type="term" value="F:transmembrane transporter activity"/>
    <property type="evidence" value="ECO:0007669"/>
    <property type="project" value="InterPro"/>
</dbReference>
<keyword evidence="3 5" id="KW-1133">Transmembrane helix</keyword>
<dbReference type="GO" id="GO:0005886">
    <property type="term" value="C:plasma membrane"/>
    <property type="evidence" value="ECO:0007669"/>
    <property type="project" value="UniProtKB-SubCell"/>
</dbReference>
<protein>
    <recommendedName>
        <fullName evidence="6">Major facilitator superfamily (MFS) profile domain-containing protein</fullName>
    </recommendedName>
</protein>
<feature type="domain" description="Major facilitator superfamily (MFS) profile" evidence="6">
    <location>
        <begin position="29"/>
        <end position="435"/>
    </location>
</feature>
<feature type="transmembrane region" description="Helical" evidence="5">
    <location>
        <begin position="345"/>
        <end position="366"/>
    </location>
</feature>
<keyword evidence="2 5" id="KW-0812">Transmembrane</keyword>
<evidence type="ECO:0000259" key="6">
    <source>
        <dbReference type="PROSITE" id="PS50850"/>
    </source>
</evidence>
<keyword evidence="4 5" id="KW-0472">Membrane</keyword>
<dbReference type="InterPro" id="IPR020846">
    <property type="entry name" value="MFS_dom"/>
</dbReference>
<reference evidence="7 8" key="1">
    <citation type="submission" date="2018-11" db="EMBL/GenBank/DDBJ databases">
        <title>Complete genome sequence of Nocardioides baekrokdamisoli strain KCTC 39748.</title>
        <authorList>
            <person name="Kang S.W."/>
            <person name="Lee K.C."/>
            <person name="Kim K.K."/>
            <person name="Kim J.S."/>
            <person name="Kim D.S."/>
            <person name="Ko S.H."/>
            <person name="Yang S.H."/>
            <person name="Shin Y.K."/>
            <person name="Lee J.S."/>
        </authorList>
    </citation>
    <scope>NUCLEOTIDE SEQUENCE [LARGE SCALE GENOMIC DNA]</scope>
    <source>
        <strain evidence="7 8">KCTC 39748</strain>
    </source>
</reference>
<gene>
    <name evidence="7" type="ORF">Back2_29380</name>
</gene>